<keyword evidence="1" id="KW-0343">GTPase activation</keyword>
<accession>A0A0G4G9T1</accession>
<dbReference type="SUPFAM" id="SSF52047">
    <property type="entry name" value="RNI-like"/>
    <property type="match status" value="1"/>
</dbReference>
<organism evidence="5">
    <name type="scientific">Chromera velia CCMP2878</name>
    <dbReference type="NCBI Taxonomy" id="1169474"/>
    <lineage>
        <taxon>Eukaryota</taxon>
        <taxon>Sar</taxon>
        <taxon>Alveolata</taxon>
        <taxon>Colpodellida</taxon>
        <taxon>Chromeraceae</taxon>
        <taxon>Chromera</taxon>
    </lineage>
</organism>
<evidence type="ECO:0000256" key="3">
    <source>
        <dbReference type="ARBA" id="ARBA00022737"/>
    </source>
</evidence>
<dbReference type="GO" id="GO:0006913">
    <property type="term" value="P:nucleocytoplasmic transport"/>
    <property type="evidence" value="ECO:0007669"/>
    <property type="project" value="TreeGrafter"/>
</dbReference>
<dbReference type="GO" id="GO:0005634">
    <property type="term" value="C:nucleus"/>
    <property type="evidence" value="ECO:0007669"/>
    <property type="project" value="TreeGrafter"/>
</dbReference>
<dbReference type="GO" id="GO:0048471">
    <property type="term" value="C:perinuclear region of cytoplasm"/>
    <property type="evidence" value="ECO:0007669"/>
    <property type="project" value="TreeGrafter"/>
</dbReference>
<evidence type="ECO:0000256" key="1">
    <source>
        <dbReference type="ARBA" id="ARBA00022468"/>
    </source>
</evidence>
<dbReference type="VEuPathDB" id="CryptoDB:Cvel_4379"/>
<keyword evidence="3" id="KW-0677">Repeat</keyword>
<reference evidence="5" key="1">
    <citation type="submission" date="2014-11" db="EMBL/GenBank/DDBJ databases">
        <authorList>
            <person name="Otto D Thomas"/>
            <person name="Naeem Raeece"/>
        </authorList>
    </citation>
    <scope>NUCLEOTIDE SEQUENCE</scope>
</reference>
<dbReference type="EMBL" id="CDMZ01001004">
    <property type="protein sequence ID" value="CEM25466.1"/>
    <property type="molecule type" value="Genomic_DNA"/>
</dbReference>
<dbReference type="AlphaFoldDB" id="A0A0G4G9T1"/>
<dbReference type="SMART" id="SM00368">
    <property type="entry name" value="LRR_RI"/>
    <property type="match status" value="4"/>
</dbReference>
<evidence type="ECO:0000313" key="5">
    <source>
        <dbReference type="EMBL" id="CEM25466.1"/>
    </source>
</evidence>
<dbReference type="GO" id="GO:0031267">
    <property type="term" value="F:small GTPase binding"/>
    <property type="evidence" value="ECO:0007669"/>
    <property type="project" value="TreeGrafter"/>
</dbReference>
<dbReference type="Gene3D" id="3.80.10.10">
    <property type="entry name" value="Ribonuclease Inhibitor"/>
    <property type="match status" value="1"/>
</dbReference>
<dbReference type="GO" id="GO:0005829">
    <property type="term" value="C:cytosol"/>
    <property type="evidence" value="ECO:0007669"/>
    <property type="project" value="TreeGrafter"/>
</dbReference>
<keyword evidence="2" id="KW-0433">Leucine-rich repeat</keyword>
<gene>
    <name evidence="5" type="ORF">Cvel_4379</name>
</gene>
<name>A0A0G4G9T1_9ALVE</name>
<protein>
    <submittedName>
        <fullName evidence="5">Uncharacterized protein</fullName>
    </submittedName>
</protein>
<proteinExistence type="predicted"/>
<dbReference type="InterPro" id="IPR027038">
    <property type="entry name" value="RanGap"/>
</dbReference>
<dbReference type="InterPro" id="IPR032675">
    <property type="entry name" value="LRR_dom_sf"/>
</dbReference>
<dbReference type="PANTHER" id="PTHR24113:SF12">
    <property type="entry name" value="RAN GTPASE-ACTIVATING PROTEIN 1"/>
    <property type="match status" value="1"/>
</dbReference>
<sequence length="782" mass="85163">MSGQLKGWEKNNETGSPPGHKSITRTQRSPTELQGHIEGQGENAVLRPSRKYAQQTQPVHDTVTADQPAALFTKDLPVKSEETAPESSSDPPPPSEEEVLSLLLEHGGPFTQVTAGRDLFGMTWTSLRSIEMGAVRGAQLRSVDLSACSLSPGKAALLLLALPSSTEELVLGPAMVRGRALLPLCQFMDRRVSGCISGAACSGDAPRLKSLAFAKHSIGFDERAQVFSRLPEGLESFALEDDYPDTVKAPGLVSAIQSGRLNTLKSLKLHKFASTEGLDEAIDAVLKAMSELEEHFPCESTGEFPLKLETLWVPWTRSHVQGGNGFGAWLECKGMSSVRELRLSLESNMGYDAVSVSLYELFRSLRSGFGESLESLHLDLRDRFCGGGYPAWMESSLGGTGWMCPRLKNLTVLTEKLHPFFATFLILAATGAKIGQSGLDTIVLGPRLYVRGQARWQMDCFEVLNDVEKSVLLAVKPMDLVMENGGVYEAEVLLSGRLPFLRPVELLLRGPGGAAFLGALVSASSVPTGWEWVKISFVGESEEADSLVMSAFVDALGMGRMGWMGEVSFRADIWEGRFKGDWERLWPVFACVRFPVLSVLDLSRQMVGDGGMAALGEGVRSGNFPQLRRLLLERNEFGREGMRSFFGAVADTGLPLLECIDLCGTRAGEGASSLAECLKKTEALPSLKELQMRRCRLSDEGLHSLGRAFAVNRLPSLTSLGLLENFFHYEGVEAFCSALTEESLPNLVSFHIDLNAFPQAAVQTLLRAEQEKGKLRSLRLPG</sequence>
<dbReference type="PANTHER" id="PTHR24113">
    <property type="entry name" value="RAN GTPASE-ACTIVATING PROTEIN 1"/>
    <property type="match status" value="1"/>
</dbReference>
<dbReference type="PhylomeDB" id="A0A0G4G9T1"/>
<evidence type="ECO:0000256" key="4">
    <source>
        <dbReference type="SAM" id="MobiDB-lite"/>
    </source>
</evidence>
<dbReference type="GO" id="GO:0005096">
    <property type="term" value="F:GTPase activator activity"/>
    <property type="evidence" value="ECO:0007669"/>
    <property type="project" value="UniProtKB-KW"/>
</dbReference>
<feature type="region of interest" description="Disordered" evidence="4">
    <location>
        <begin position="1"/>
        <end position="98"/>
    </location>
</feature>
<evidence type="ECO:0000256" key="2">
    <source>
        <dbReference type="ARBA" id="ARBA00022614"/>
    </source>
</evidence>